<comment type="caution">
    <text evidence="1">The sequence shown here is derived from an EMBL/GenBank/DDBJ whole genome shotgun (WGS) entry which is preliminary data.</text>
</comment>
<sequence>MRVRKLTSADRDWIAVGDQQIFVNDLIDEAGAPDARMTVGFARVGKGESMDISFPYDEVLVITSGSYAVRTEDGEVLTAGPGEVIYLPGGSSNASWANEDTTMVYVANPPDVYAEHVRAAG</sequence>
<evidence type="ECO:0000313" key="1">
    <source>
        <dbReference type="EMBL" id="TDD29830.1"/>
    </source>
</evidence>
<dbReference type="EMBL" id="SMKR01000008">
    <property type="protein sequence ID" value="TDD29830.1"/>
    <property type="molecule type" value="Genomic_DNA"/>
</dbReference>
<dbReference type="SUPFAM" id="SSF51182">
    <property type="entry name" value="RmlC-like cupins"/>
    <property type="match status" value="1"/>
</dbReference>
<dbReference type="Gene3D" id="2.60.120.10">
    <property type="entry name" value="Jelly Rolls"/>
    <property type="match status" value="1"/>
</dbReference>
<evidence type="ECO:0000313" key="2">
    <source>
        <dbReference type="Proteomes" id="UP000295172"/>
    </source>
</evidence>
<dbReference type="AlphaFoldDB" id="A0A4R4XGF4"/>
<dbReference type="InterPro" id="IPR014710">
    <property type="entry name" value="RmlC-like_jellyroll"/>
</dbReference>
<keyword evidence="2" id="KW-1185">Reference proteome</keyword>
<proteinExistence type="predicted"/>
<dbReference type="Proteomes" id="UP000295172">
    <property type="component" value="Unassembled WGS sequence"/>
</dbReference>
<dbReference type="Pfam" id="PF06249">
    <property type="entry name" value="EutQ"/>
    <property type="match status" value="1"/>
</dbReference>
<name>A0A4R4XGF4_9ACTN</name>
<reference evidence="1 2" key="1">
    <citation type="submission" date="2019-02" db="EMBL/GenBank/DDBJ databases">
        <title>Draft genome sequences of novel Actinobacteria.</title>
        <authorList>
            <person name="Sahin N."/>
            <person name="Ay H."/>
            <person name="Saygin H."/>
        </authorList>
    </citation>
    <scope>NUCLEOTIDE SEQUENCE [LARGE SCALE GENOMIC DNA]</scope>
    <source>
        <strain evidence="1 2">16K104</strain>
    </source>
</reference>
<dbReference type="InterPro" id="IPR010424">
    <property type="entry name" value="EutQ"/>
</dbReference>
<organism evidence="1 2">
    <name type="scientific">Kribbella turkmenica</name>
    <dbReference type="NCBI Taxonomy" id="2530375"/>
    <lineage>
        <taxon>Bacteria</taxon>
        <taxon>Bacillati</taxon>
        <taxon>Actinomycetota</taxon>
        <taxon>Actinomycetes</taxon>
        <taxon>Propionibacteriales</taxon>
        <taxon>Kribbellaceae</taxon>
        <taxon>Kribbella</taxon>
    </lineage>
</organism>
<gene>
    <name evidence="1" type="ORF">E1218_03450</name>
</gene>
<dbReference type="InterPro" id="IPR011051">
    <property type="entry name" value="RmlC_Cupin_sf"/>
</dbReference>
<dbReference type="OrthoDB" id="9799053at2"/>
<protein>
    <submittedName>
        <fullName evidence="1">DUF861 domain-containing protein</fullName>
    </submittedName>
</protein>
<accession>A0A4R4XGF4</accession>
<dbReference type="RefSeq" id="WP_132316136.1">
    <property type="nucleotide sequence ID" value="NZ_SMKR01000008.1"/>
</dbReference>